<sequence>MSIRLSSTLFAASINFKNPKSFYTDRSRSCRFSVRSCVSDSPNANKLVLEVKERLAKDCTSLPIGKNGRDDEEMILWFLKDRRFSVDEAIGKLTKAIKWRHEFKVNELSEDSVKAAAETGKAYVHGFLDVKGRPVVIVAPAKHIPGARFYLYIYHVFLLQLLDPIEDEKLCVFLLEKALSKLPAGQHKILGIFDLRGFGSQNADLKFLTFLFDVFYYYYPSRLDEVLFVDAPFIFQPIWQFTKPVVKSYASLVKFCSVETVRKEYFTEETIPSNFRS</sequence>
<dbReference type="InterPro" id="IPR036865">
    <property type="entry name" value="CRAL-TRIO_dom_sf"/>
</dbReference>
<dbReference type="InterPro" id="IPR001251">
    <property type="entry name" value="CRAL-TRIO_dom"/>
</dbReference>
<dbReference type="Proteomes" id="UP001295469">
    <property type="component" value="Chromosome A09"/>
</dbReference>
<dbReference type="EMBL" id="HG994363">
    <property type="protein sequence ID" value="CAF2037054.1"/>
    <property type="molecule type" value="Genomic_DNA"/>
</dbReference>
<dbReference type="CDD" id="cd00170">
    <property type="entry name" value="SEC14"/>
    <property type="match status" value="1"/>
</dbReference>
<reference evidence="2" key="1">
    <citation type="submission" date="2021-01" db="EMBL/GenBank/DDBJ databases">
        <authorList>
            <consortium name="Genoscope - CEA"/>
            <person name="William W."/>
        </authorList>
    </citation>
    <scope>NUCLEOTIDE SEQUENCE</scope>
</reference>
<organism evidence="2">
    <name type="scientific">Brassica napus</name>
    <name type="common">Rape</name>
    <dbReference type="NCBI Taxonomy" id="3708"/>
    <lineage>
        <taxon>Eukaryota</taxon>
        <taxon>Viridiplantae</taxon>
        <taxon>Streptophyta</taxon>
        <taxon>Embryophyta</taxon>
        <taxon>Tracheophyta</taxon>
        <taxon>Spermatophyta</taxon>
        <taxon>Magnoliopsida</taxon>
        <taxon>eudicotyledons</taxon>
        <taxon>Gunneridae</taxon>
        <taxon>Pentapetalae</taxon>
        <taxon>rosids</taxon>
        <taxon>malvids</taxon>
        <taxon>Brassicales</taxon>
        <taxon>Brassicaceae</taxon>
        <taxon>Brassiceae</taxon>
        <taxon>Brassica</taxon>
    </lineage>
</organism>
<feature type="domain" description="CRAL-TRIO" evidence="1">
    <location>
        <begin position="112"/>
        <end position="277"/>
    </location>
</feature>
<dbReference type="SMART" id="SM00516">
    <property type="entry name" value="SEC14"/>
    <property type="match status" value="1"/>
</dbReference>
<gene>
    <name evidence="2" type="ORF">DARMORV10_A09P08010.1</name>
</gene>
<dbReference type="InterPro" id="IPR036273">
    <property type="entry name" value="CRAL/TRIO_N_dom_sf"/>
</dbReference>
<dbReference type="Pfam" id="PF00650">
    <property type="entry name" value="CRAL_TRIO"/>
    <property type="match status" value="1"/>
</dbReference>
<dbReference type="SUPFAM" id="SSF46938">
    <property type="entry name" value="CRAL/TRIO N-terminal domain"/>
    <property type="match status" value="1"/>
</dbReference>
<dbReference type="SUPFAM" id="SSF52087">
    <property type="entry name" value="CRAL/TRIO domain"/>
    <property type="match status" value="1"/>
</dbReference>
<dbReference type="PROSITE" id="PS50191">
    <property type="entry name" value="CRAL_TRIO"/>
    <property type="match status" value="1"/>
</dbReference>
<dbReference type="AlphaFoldDB" id="A0A816NMZ2"/>
<dbReference type="PANTHER" id="PTHR47556:SF1">
    <property type="entry name" value="SEC14P-LIKE PHOSPHATIDYLINOSITOL TRANSFER FAMILY PROTEIN"/>
    <property type="match status" value="1"/>
</dbReference>
<dbReference type="Gene3D" id="3.40.525.10">
    <property type="entry name" value="CRAL-TRIO lipid binding domain"/>
    <property type="match status" value="1"/>
</dbReference>
<name>A0A816NMZ2_BRANA</name>
<evidence type="ECO:0000313" key="2">
    <source>
        <dbReference type="EMBL" id="CAF2037054.1"/>
    </source>
</evidence>
<dbReference type="PANTHER" id="PTHR47556">
    <property type="entry name" value="SEC14P-LIKE PHOSPHATIDYLINOSITOL TRANSFER FAMILY PROTEIN"/>
    <property type="match status" value="1"/>
</dbReference>
<proteinExistence type="predicted"/>
<accession>A0A816NMZ2</accession>
<evidence type="ECO:0000259" key="1">
    <source>
        <dbReference type="PROSITE" id="PS50191"/>
    </source>
</evidence>
<protein>
    <submittedName>
        <fullName evidence="2">(rape) hypothetical protein</fullName>
    </submittedName>
</protein>